<protein>
    <submittedName>
        <fullName evidence="7">MurR/RpiR family transcriptional regulator</fullName>
    </submittedName>
    <submittedName>
        <fullName evidence="8">Putative phosphosugar-binding transcriptional regulator, RpiR family</fullName>
    </submittedName>
</protein>
<proteinExistence type="predicted"/>
<dbReference type="Pfam" id="PF01380">
    <property type="entry name" value="SIS"/>
    <property type="match status" value="1"/>
</dbReference>
<sequence>MFTYEIIQKFNSLELALYEYIQKHPREILYMTVRELADAVHVSTSTVMRFCKKTGCEGYTEFRFRFKMSLAKETEKRRESNSISEIMNYFKYIDNPVFDGKVNRIVSLVRDSNRIVFVGIGTSGAIGKYGARYFSMNGKFSHYIEDPFYPVMEELDHKTVVIALSVSGETEETVLLLDKLKQHGCQIVSITNQENATISRMSVETISYYMSNERIAGDYNTASQVPVIYIIEEIARRLPIK</sequence>
<dbReference type="Proteomes" id="UP000270190">
    <property type="component" value="Unassembled WGS sequence"/>
</dbReference>
<name>A0A1D2K6E9_BROTH</name>
<dbReference type="InterPro" id="IPR000281">
    <property type="entry name" value="HTH_RpiR"/>
</dbReference>
<dbReference type="EMBL" id="CP023483">
    <property type="protein sequence ID" value="ATF24929.1"/>
    <property type="molecule type" value="Genomic_DNA"/>
</dbReference>
<dbReference type="PANTHER" id="PTHR30514">
    <property type="entry name" value="GLUCOKINASE"/>
    <property type="match status" value="1"/>
</dbReference>
<dbReference type="RefSeq" id="WP_029092043.1">
    <property type="nucleotide sequence ID" value="NZ_CBCPHX010000001.1"/>
</dbReference>
<feature type="domain" description="HTH araC/xylS-type" evidence="4">
    <location>
        <begin position="15"/>
        <end position="116"/>
    </location>
</feature>
<dbReference type="KEGG" id="bths:CNY62_00255"/>
<evidence type="ECO:0000256" key="3">
    <source>
        <dbReference type="ARBA" id="ARBA00023163"/>
    </source>
</evidence>
<dbReference type="Gene3D" id="3.40.50.10490">
    <property type="entry name" value="Glucose-6-phosphate isomerase like protein, domain 1"/>
    <property type="match status" value="1"/>
</dbReference>
<evidence type="ECO:0000313" key="10">
    <source>
        <dbReference type="Proteomes" id="UP000270190"/>
    </source>
</evidence>
<evidence type="ECO:0000313" key="7">
    <source>
        <dbReference type="EMBL" id="ATF24929.1"/>
    </source>
</evidence>
<evidence type="ECO:0000256" key="2">
    <source>
        <dbReference type="ARBA" id="ARBA00023125"/>
    </source>
</evidence>
<dbReference type="InterPro" id="IPR001347">
    <property type="entry name" value="SIS_dom"/>
</dbReference>
<dbReference type="InterPro" id="IPR035472">
    <property type="entry name" value="RpiR-like_SIS"/>
</dbReference>
<keyword evidence="9" id="KW-1185">Reference proteome</keyword>
<keyword evidence="1" id="KW-0805">Transcription regulation</keyword>
<dbReference type="SUPFAM" id="SSF46689">
    <property type="entry name" value="Homeodomain-like"/>
    <property type="match status" value="1"/>
</dbReference>
<evidence type="ECO:0000259" key="5">
    <source>
        <dbReference type="PROSITE" id="PS51071"/>
    </source>
</evidence>
<evidence type="ECO:0000313" key="8">
    <source>
        <dbReference type="EMBL" id="SPP28184.1"/>
    </source>
</evidence>
<dbReference type="STRING" id="2756.BFR44_03085"/>
<evidence type="ECO:0000313" key="9">
    <source>
        <dbReference type="Proteomes" id="UP000243591"/>
    </source>
</evidence>
<dbReference type="GO" id="GO:0043565">
    <property type="term" value="F:sequence-specific DNA binding"/>
    <property type="evidence" value="ECO:0007669"/>
    <property type="project" value="InterPro"/>
</dbReference>
<feature type="domain" description="HTH rpiR-type" evidence="5">
    <location>
        <begin position="1"/>
        <end position="73"/>
    </location>
</feature>
<dbReference type="OrthoDB" id="1648815at2"/>
<dbReference type="PROSITE" id="PS51071">
    <property type="entry name" value="HTH_RPIR"/>
    <property type="match status" value="1"/>
</dbReference>
<dbReference type="GO" id="GO:1901135">
    <property type="term" value="P:carbohydrate derivative metabolic process"/>
    <property type="evidence" value="ECO:0007669"/>
    <property type="project" value="InterPro"/>
</dbReference>
<dbReference type="PANTHER" id="PTHR30514:SF1">
    <property type="entry name" value="HTH-TYPE TRANSCRIPTIONAL REGULATOR HEXR-RELATED"/>
    <property type="match status" value="1"/>
</dbReference>
<organism evidence="7 9">
    <name type="scientific">Brochothrix thermosphacta</name>
    <name type="common">Microbacterium thermosphactum</name>
    <dbReference type="NCBI Taxonomy" id="2756"/>
    <lineage>
        <taxon>Bacteria</taxon>
        <taxon>Bacillati</taxon>
        <taxon>Bacillota</taxon>
        <taxon>Bacilli</taxon>
        <taxon>Bacillales</taxon>
        <taxon>Listeriaceae</taxon>
        <taxon>Brochothrix</taxon>
    </lineage>
</organism>
<dbReference type="PROSITE" id="PS51464">
    <property type="entry name" value="SIS"/>
    <property type="match status" value="1"/>
</dbReference>
<dbReference type="InterPro" id="IPR047640">
    <property type="entry name" value="RpiR-like"/>
</dbReference>
<evidence type="ECO:0000259" key="4">
    <source>
        <dbReference type="PROSITE" id="PS01124"/>
    </source>
</evidence>
<reference evidence="10" key="3">
    <citation type="submission" date="2018-04" db="EMBL/GenBank/DDBJ databases">
        <authorList>
            <person name="Illikoud N."/>
        </authorList>
    </citation>
    <scope>NUCLEOTIDE SEQUENCE [LARGE SCALE GENOMIC DNA]</scope>
</reference>
<dbReference type="InterPro" id="IPR018060">
    <property type="entry name" value="HTH_AraC"/>
</dbReference>
<dbReference type="CDD" id="cd05013">
    <property type="entry name" value="SIS_RpiR"/>
    <property type="match status" value="1"/>
</dbReference>
<keyword evidence="3" id="KW-0804">Transcription</keyword>
<dbReference type="GO" id="GO:0097367">
    <property type="term" value="F:carbohydrate derivative binding"/>
    <property type="evidence" value="ECO:0007669"/>
    <property type="project" value="InterPro"/>
</dbReference>
<dbReference type="EMBL" id="OUNC01000012">
    <property type="protein sequence ID" value="SPP28184.1"/>
    <property type="molecule type" value="Genomic_DNA"/>
</dbReference>
<dbReference type="AlphaFoldDB" id="A0A1D2K6E9"/>
<dbReference type="Gene3D" id="1.10.10.10">
    <property type="entry name" value="Winged helix-like DNA-binding domain superfamily/Winged helix DNA-binding domain"/>
    <property type="match status" value="1"/>
</dbReference>
<dbReference type="SUPFAM" id="SSF53697">
    <property type="entry name" value="SIS domain"/>
    <property type="match status" value="1"/>
</dbReference>
<dbReference type="InterPro" id="IPR046348">
    <property type="entry name" value="SIS_dom_sf"/>
</dbReference>
<dbReference type="Pfam" id="PF01418">
    <property type="entry name" value="HTH_6"/>
    <property type="match status" value="1"/>
</dbReference>
<dbReference type="InterPro" id="IPR036388">
    <property type="entry name" value="WH-like_DNA-bd_sf"/>
</dbReference>
<feature type="domain" description="SIS" evidence="6">
    <location>
        <begin position="105"/>
        <end position="241"/>
    </location>
</feature>
<dbReference type="GO" id="GO:0003700">
    <property type="term" value="F:DNA-binding transcription factor activity"/>
    <property type="evidence" value="ECO:0007669"/>
    <property type="project" value="InterPro"/>
</dbReference>
<gene>
    <name evidence="8" type="ORF">BTBSAS_20054</name>
    <name evidence="7" type="ORF">CNY62_00255</name>
</gene>
<dbReference type="PROSITE" id="PS01124">
    <property type="entry name" value="HTH_ARAC_FAMILY_2"/>
    <property type="match status" value="1"/>
</dbReference>
<evidence type="ECO:0000259" key="6">
    <source>
        <dbReference type="PROSITE" id="PS51464"/>
    </source>
</evidence>
<dbReference type="InterPro" id="IPR009057">
    <property type="entry name" value="Homeodomain-like_sf"/>
</dbReference>
<reference evidence="8" key="2">
    <citation type="submission" date="2018-04" db="EMBL/GenBank/DDBJ databases">
        <authorList>
            <person name="Go L.Y."/>
            <person name="Mitchell J.A."/>
        </authorList>
    </citation>
    <scope>NUCLEOTIDE SEQUENCE</scope>
    <source>
        <strain evidence="8">BSAS1 3</strain>
    </source>
</reference>
<keyword evidence="2" id="KW-0238">DNA-binding</keyword>
<dbReference type="Proteomes" id="UP000243591">
    <property type="component" value="Chromosome"/>
</dbReference>
<reference evidence="7 9" key="1">
    <citation type="submission" date="2017-09" db="EMBL/GenBank/DDBJ databases">
        <title>Complete Genome Sequences of Two Strains of the Meat Spoilage Bacterium Brochothrix thermosphacta Isolated from Ground Chicken.</title>
        <authorList>
            <person name="Paoli G.C."/>
            <person name="Wijey C."/>
            <person name="Chen C.-Y."/>
            <person name="Nguyen L."/>
            <person name="Yan X."/>
            <person name="Irwin P.L."/>
        </authorList>
    </citation>
    <scope>NUCLEOTIDE SEQUENCE [LARGE SCALE GENOMIC DNA]</scope>
    <source>
        <strain evidence="7 9">BI</strain>
    </source>
</reference>
<accession>A0A1D2K6E9</accession>
<evidence type="ECO:0000256" key="1">
    <source>
        <dbReference type="ARBA" id="ARBA00023015"/>
    </source>
</evidence>